<dbReference type="EMBL" id="JBHUCM010000045">
    <property type="protein sequence ID" value="MFD1544941.1"/>
    <property type="molecule type" value="Genomic_DNA"/>
</dbReference>
<name>A0ABW4GQ07_9ACTN</name>
<reference evidence="2" key="1">
    <citation type="journal article" date="2019" name="Int. J. Syst. Evol. Microbiol.">
        <title>The Global Catalogue of Microorganisms (GCM) 10K type strain sequencing project: providing services to taxonomists for standard genome sequencing and annotation.</title>
        <authorList>
            <consortium name="The Broad Institute Genomics Platform"/>
            <consortium name="The Broad Institute Genome Sequencing Center for Infectious Disease"/>
            <person name="Wu L."/>
            <person name="Ma J."/>
        </authorList>
    </citation>
    <scope>NUCLEOTIDE SEQUENCE [LARGE SCALE GENOMIC DNA]</scope>
    <source>
        <strain evidence="2">CGMCC 1.15399</strain>
    </source>
</reference>
<sequence>MSAKTSASFGASISWPAATWGSRIRWTKSGTALTTVISVSFGDSRRARFPAT</sequence>
<accession>A0ABW4GQ07</accession>
<protein>
    <submittedName>
        <fullName evidence="1">Uncharacterized protein</fullName>
    </submittedName>
</protein>
<dbReference type="RefSeq" id="WP_378625485.1">
    <property type="nucleotide sequence ID" value="NZ_JBHUCM010000045.1"/>
</dbReference>
<keyword evidence="2" id="KW-1185">Reference proteome</keyword>
<organism evidence="1 2">
    <name type="scientific">Nonomuraea guangzhouensis</name>
    <dbReference type="NCBI Taxonomy" id="1291555"/>
    <lineage>
        <taxon>Bacteria</taxon>
        <taxon>Bacillati</taxon>
        <taxon>Actinomycetota</taxon>
        <taxon>Actinomycetes</taxon>
        <taxon>Streptosporangiales</taxon>
        <taxon>Streptosporangiaceae</taxon>
        <taxon>Nonomuraea</taxon>
    </lineage>
</organism>
<comment type="caution">
    <text evidence="1">The sequence shown here is derived from an EMBL/GenBank/DDBJ whole genome shotgun (WGS) entry which is preliminary data.</text>
</comment>
<evidence type="ECO:0000313" key="1">
    <source>
        <dbReference type="EMBL" id="MFD1544941.1"/>
    </source>
</evidence>
<evidence type="ECO:0000313" key="2">
    <source>
        <dbReference type="Proteomes" id="UP001597097"/>
    </source>
</evidence>
<dbReference type="Proteomes" id="UP001597097">
    <property type="component" value="Unassembled WGS sequence"/>
</dbReference>
<proteinExistence type="predicted"/>
<gene>
    <name evidence="1" type="ORF">ACFSJ0_48410</name>
</gene>